<organism evidence="5 6">
    <name type="scientific">Parasutterella secunda</name>
    <dbReference type="NCBI Taxonomy" id="626947"/>
    <lineage>
        <taxon>Bacteria</taxon>
        <taxon>Pseudomonadati</taxon>
        <taxon>Pseudomonadota</taxon>
        <taxon>Betaproteobacteria</taxon>
        <taxon>Burkholderiales</taxon>
        <taxon>Sutterellaceae</taxon>
        <taxon>Parasutterella</taxon>
    </lineage>
</organism>
<comment type="caution">
    <text evidence="5">The sequence shown here is derived from an EMBL/GenBank/DDBJ whole genome shotgun (WGS) entry which is preliminary data.</text>
</comment>
<evidence type="ECO:0000256" key="3">
    <source>
        <dbReference type="ARBA" id="ARBA00022840"/>
    </source>
</evidence>
<dbReference type="CDD" id="cd03230">
    <property type="entry name" value="ABC_DR_subfamily_A"/>
    <property type="match status" value="1"/>
</dbReference>
<feature type="domain" description="ABC transporter" evidence="4">
    <location>
        <begin position="335"/>
        <end position="564"/>
    </location>
</feature>
<dbReference type="PANTHER" id="PTHR43038">
    <property type="entry name" value="ATP-BINDING CASSETTE, SUB-FAMILY H, MEMBER 1"/>
    <property type="match status" value="1"/>
</dbReference>
<dbReference type="InterPro" id="IPR003593">
    <property type="entry name" value="AAA+_ATPase"/>
</dbReference>
<gene>
    <name evidence="5" type="ORF">H5985_06660</name>
</gene>
<protein>
    <submittedName>
        <fullName evidence="5">ABC transporter ATP-binding protein</fullName>
    </submittedName>
</protein>
<dbReference type="InterPro" id="IPR017871">
    <property type="entry name" value="ABC_transporter-like_CS"/>
</dbReference>
<evidence type="ECO:0000256" key="2">
    <source>
        <dbReference type="ARBA" id="ARBA00022741"/>
    </source>
</evidence>
<dbReference type="RefSeq" id="WP_205050530.1">
    <property type="nucleotide sequence ID" value="NZ_JACJKX010000011.1"/>
</dbReference>
<sequence length="576" mass="63792">MQGDAAISLKGIVRYEKGLSEPILRSVSADLPAGRLIALVGADGAGKTTLMRVMAGLLKPQQGTVTMLGEPLYSDKLAELQNHCGYMPQQFGLYTDLSVRENLSLYADLFGLSETERRDRFDELLRMTALRPFTERPAGKLSGGMKQKLGLACALLNRPKILLLDEPSVGVDPLSRRELWTILKENVKTRAMTVVVATTYMDEASLCDDVVVLEEGRVVLHDSPQNIASMAEGLTYTLSVGTGLKVRDIQAQLLDDTDNIWDAVPRADGVRVLIKKGVDCETVEKKHSLHLKAVPPGLEDGYLVNRLHSKTLHPYSVIRDKKEQRAAESSVEAVVHARNLVRRFGSFTAVDRTSFDVYPGEIFGLLGPNGAGKTTTFKMLCGLLTVSDGELKVAGVDVLKAREEAREHLGYMSQKFALYGDLSVDENLDFFASAYGLDGVQKRDRIEFLLHEFELDEWRNTQAKALSGGFKQRLAMAVALVHRPRLLFLDEPTSGADVLTRRQFWRWMTALSQSGTTIIVTTHFMEEALYCDRLLIQDAGLPLIMGTPQEVRAESPTMDEAFIRVVESSRDTRSAS</sequence>
<dbReference type="Proteomes" id="UP000777002">
    <property type="component" value="Unassembled WGS sequence"/>
</dbReference>
<dbReference type="PANTHER" id="PTHR43038:SF3">
    <property type="entry name" value="ABC TRANSPORTER G FAMILY MEMBER 20 ISOFORM X1"/>
    <property type="match status" value="1"/>
</dbReference>
<dbReference type="InterPro" id="IPR027417">
    <property type="entry name" value="P-loop_NTPase"/>
</dbReference>
<keyword evidence="3 5" id="KW-0067">ATP-binding</keyword>
<evidence type="ECO:0000313" key="6">
    <source>
        <dbReference type="Proteomes" id="UP000777002"/>
    </source>
</evidence>
<feature type="domain" description="ABC transporter" evidence="4">
    <location>
        <begin position="7"/>
        <end position="240"/>
    </location>
</feature>
<dbReference type="PROSITE" id="PS00211">
    <property type="entry name" value="ABC_TRANSPORTER_1"/>
    <property type="match status" value="1"/>
</dbReference>
<dbReference type="Pfam" id="PF00005">
    <property type="entry name" value="ABC_tran"/>
    <property type="match status" value="2"/>
</dbReference>
<keyword evidence="1" id="KW-1003">Cell membrane</keyword>
<keyword evidence="1" id="KW-0472">Membrane</keyword>
<dbReference type="InterPro" id="IPR003439">
    <property type="entry name" value="ABC_transporter-like_ATP-bd"/>
</dbReference>
<keyword evidence="6" id="KW-1185">Reference proteome</keyword>
<dbReference type="PROSITE" id="PS50893">
    <property type="entry name" value="ABC_TRANSPORTER_2"/>
    <property type="match status" value="2"/>
</dbReference>
<evidence type="ECO:0000259" key="4">
    <source>
        <dbReference type="PROSITE" id="PS50893"/>
    </source>
</evidence>
<dbReference type="SUPFAM" id="SSF52540">
    <property type="entry name" value="P-loop containing nucleoside triphosphate hydrolases"/>
    <property type="match status" value="2"/>
</dbReference>
<reference evidence="5 6" key="1">
    <citation type="journal article" date="2021" name="Sci. Rep.">
        <title>The distribution of antibiotic resistance genes in chicken gut microbiota commensals.</title>
        <authorList>
            <person name="Juricova H."/>
            <person name="Matiasovicova J."/>
            <person name="Kubasova T."/>
            <person name="Cejkova D."/>
            <person name="Rychlik I."/>
        </authorList>
    </citation>
    <scope>NUCLEOTIDE SEQUENCE [LARGE SCALE GENOMIC DNA]</scope>
    <source>
        <strain evidence="5 6">An562</strain>
    </source>
</reference>
<dbReference type="EMBL" id="JACJKX010000011">
    <property type="protein sequence ID" value="MBM6928944.1"/>
    <property type="molecule type" value="Genomic_DNA"/>
</dbReference>
<dbReference type="GO" id="GO:0005524">
    <property type="term" value="F:ATP binding"/>
    <property type="evidence" value="ECO:0007669"/>
    <property type="project" value="UniProtKB-KW"/>
</dbReference>
<proteinExistence type="predicted"/>
<accession>A0ABS2GVG1</accession>
<keyword evidence="2" id="KW-0547">Nucleotide-binding</keyword>
<dbReference type="Gene3D" id="3.40.50.300">
    <property type="entry name" value="P-loop containing nucleotide triphosphate hydrolases"/>
    <property type="match status" value="2"/>
</dbReference>
<name>A0ABS2GVG1_9BURK</name>
<dbReference type="SMART" id="SM00382">
    <property type="entry name" value="AAA"/>
    <property type="match status" value="2"/>
</dbReference>
<evidence type="ECO:0000313" key="5">
    <source>
        <dbReference type="EMBL" id="MBM6928944.1"/>
    </source>
</evidence>
<evidence type="ECO:0000256" key="1">
    <source>
        <dbReference type="ARBA" id="ARBA00022475"/>
    </source>
</evidence>